<reference evidence="6" key="1">
    <citation type="journal article" date="2013" name="Genome Announc.">
        <title>Genome sequence of the basidiomycetous yeast Pseudozyma antarctica T-34, a producer of the glycolipid biosurfactants mannosylerythritol lipids.</title>
        <authorList>
            <person name="Morita T."/>
            <person name="Koike H."/>
            <person name="Koyama Y."/>
            <person name="Hagiwara H."/>
            <person name="Ito E."/>
            <person name="Fukuoka T."/>
            <person name="Imura T."/>
            <person name="Machida M."/>
            <person name="Kitamoto D."/>
        </authorList>
    </citation>
    <scope>NUCLEOTIDE SEQUENCE [LARGE SCALE GENOMIC DNA]</scope>
    <source>
        <strain evidence="6">T-34</strain>
    </source>
</reference>
<dbReference type="STRING" id="1151754.M9LY81"/>
<gene>
    <name evidence="5" type="ORF">PANT_16d00080</name>
</gene>
<protein>
    <recommendedName>
        <fullName evidence="4">Aldehyde dehydrogenase domain-containing protein</fullName>
    </recommendedName>
</protein>
<dbReference type="Pfam" id="PF00171">
    <property type="entry name" value="Aldedh"/>
    <property type="match status" value="1"/>
</dbReference>
<dbReference type="InterPro" id="IPR016163">
    <property type="entry name" value="Ald_DH_C"/>
</dbReference>
<sequence>MNTRLKDMSLLDAADFLKGPESLEASDNESFDRDAFASLLIPADPGSGMPICSMKASNLKDVDRAIQAASDAFASYSALPARERATLLLNFDRLVRDNLEDLAWILVYETGKPLEEARAEVQYALTFSWWFVGETERVQGQVVKSATNPSLRFLTVLQPVGPVAILTPWNFPVALFIRKAVSALAAGCTIVAKPSPETPLSTLAVANLLHRAGFPSGSVNIVLASYRNTPAIGQALCTDPRIKKLSFTGSTRVGRLLMQQCAPSLKKLTLELGGLGAYLVFEDADVDGAAAALVANKLRHAGQTCISAQRAFVHESVVDRVLKCIAAKLDQVQLGHGSQSTTTLGPLQTERSQQKAREHIQDARAKGATIYTSTAPVPSAGYFVAPTLIAGCTKDMLVFQEESFGPLINVATFRTEQEAIELANDTDMGLTSYVFTKDSARLWRVFEQLKAGNVGLNVGGSTTAAEIPFGGVDQSGFGKEAGIGAGLKEYMIEKSATMSIA</sequence>
<dbReference type="OrthoDB" id="310895at2759"/>
<comment type="similarity">
    <text evidence="2">Belongs to the aldehyde dehydrogenase family.</text>
</comment>
<dbReference type="AlphaFoldDB" id="M9LY81"/>
<dbReference type="EMBL" id="DF196782">
    <property type="protein sequence ID" value="GAC75644.1"/>
    <property type="molecule type" value="Genomic_DNA"/>
</dbReference>
<dbReference type="Gene3D" id="3.40.605.10">
    <property type="entry name" value="Aldehyde Dehydrogenase, Chain A, domain 1"/>
    <property type="match status" value="1"/>
</dbReference>
<keyword evidence="3" id="KW-0560">Oxidoreductase</keyword>
<evidence type="ECO:0000256" key="2">
    <source>
        <dbReference type="ARBA" id="ARBA00009986"/>
    </source>
</evidence>
<name>M9LY81_PSEA3</name>
<proteinExistence type="inferred from homology"/>
<dbReference type="InterPro" id="IPR050740">
    <property type="entry name" value="Aldehyde_DH_Superfamily"/>
</dbReference>
<evidence type="ECO:0000256" key="3">
    <source>
        <dbReference type="ARBA" id="ARBA00023002"/>
    </source>
</evidence>
<evidence type="ECO:0000259" key="4">
    <source>
        <dbReference type="Pfam" id="PF00171"/>
    </source>
</evidence>
<dbReference type="GO" id="GO:0005737">
    <property type="term" value="C:cytoplasm"/>
    <property type="evidence" value="ECO:0007669"/>
    <property type="project" value="TreeGrafter"/>
</dbReference>
<dbReference type="Gene3D" id="3.40.309.10">
    <property type="entry name" value="Aldehyde Dehydrogenase, Chain A, domain 2"/>
    <property type="match status" value="1"/>
</dbReference>
<dbReference type="Proteomes" id="UP000011976">
    <property type="component" value="Unassembled WGS sequence"/>
</dbReference>
<dbReference type="InterPro" id="IPR016161">
    <property type="entry name" value="Ald_DH/histidinol_DH"/>
</dbReference>
<organism evidence="5 6">
    <name type="scientific">Pseudozyma antarctica (strain T-34)</name>
    <name type="common">Yeast</name>
    <name type="synonym">Candida antarctica</name>
    <dbReference type="NCBI Taxonomy" id="1151754"/>
    <lineage>
        <taxon>Eukaryota</taxon>
        <taxon>Fungi</taxon>
        <taxon>Dikarya</taxon>
        <taxon>Basidiomycota</taxon>
        <taxon>Ustilaginomycotina</taxon>
        <taxon>Ustilaginomycetes</taxon>
        <taxon>Ustilaginales</taxon>
        <taxon>Ustilaginaceae</taxon>
        <taxon>Moesziomyces</taxon>
    </lineage>
</organism>
<dbReference type="GO" id="GO:0004777">
    <property type="term" value="F:succinate-semialdehyde dehydrogenase (NAD+) activity"/>
    <property type="evidence" value="ECO:0007669"/>
    <property type="project" value="TreeGrafter"/>
</dbReference>
<dbReference type="CDD" id="cd07103">
    <property type="entry name" value="ALDH_F5_SSADH_GabD"/>
    <property type="match status" value="1"/>
</dbReference>
<feature type="domain" description="Aldehyde dehydrogenase" evidence="4">
    <location>
        <begin position="44"/>
        <end position="494"/>
    </location>
</feature>
<accession>M9LY81</accession>
<comment type="pathway">
    <text evidence="1">Amino-acid degradation; 4-aminobutanoate degradation.</text>
</comment>
<evidence type="ECO:0000313" key="6">
    <source>
        <dbReference type="Proteomes" id="UP000011976"/>
    </source>
</evidence>
<dbReference type="InterPro" id="IPR016162">
    <property type="entry name" value="Ald_DH_N"/>
</dbReference>
<dbReference type="PANTHER" id="PTHR43353:SF10">
    <property type="entry name" value="SUCCINATE-SEMIALDEHYDE DEHYDROGENASE (NADP+)"/>
    <property type="match status" value="1"/>
</dbReference>
<evidence type="ECO:0000313" key="5">
    <source>
        <dbReference type="EMBL" id="GAC75644.1"/>
    </source>
</evidence>
<dbReference type="SUPFAM" id="SSF53720">
    <property type="entry name" value="ALDH-like"/>
    <property type="match status" value="1"/>
</dbReference>
<dbReference type="FunFam" id="3.40.605.10:FF:000007">
    <property type="entry name" value="NAD/NADP-dependent betaine aldehyde dehydrogenase"/>
    <property type="match status" value="1"/>
</dbReference>
<evidence type="ECO:0000256" key="1">
    <source>
        <dbReference type="ARBA" id="ARBA00005176"/>
    </source>
</evidence>
<dbReference type="GO" id="GO:0009450">
    <property type="term" value="P:gamma-aminobutyric acid catabolic process"/>
    <property type="evidence" value="ECO:0007669"/>
    <property type="project" value="TreeGrafter"/>
</dbReference>
<dbReference type="InterPro" id="IPR015590">
    <property type="entry name" value="Aldehyde_DH_dom"/>
</dbReference>
<dbReference type="FunFam" id="3.40.309.10:FF:000004">
    <property type="entry name" value="Succinate-semialdehyde dehydrogenase I"/>
    <property type="match status" value="1"/>
</dbReference>
<dbReference type="PANTHER" id="PTHR43353">
    <property type="entry name" value="SUCCINATE-SEMIALDEHYDE DEHYDROGENASE, MITOCHONDRIAL"/>
    <property type="match status" value="1"/>
</dbReference>